<dbReference type="KEGG" id="trg:TRUGW13939_09165"/>
<keyword evidence="5" id="KW-0858">Xylan degradation</keyword>
<dbReference type="Pfam" id="PF00933">
    <property type="entry name" value="Glyco_hydro_3"/>
    <property type="match status" value="1"/>
</dbReference>
<dbReference type="PANTHER" id="PTHR42721">
    <property type="entry name" value="SUGAR HYDROLASE-RELATED"/>
    <property type="match status" value="1"/>
</dbReference>
<dbReference type="PANTHER" id="PTHR42721:SF3">
    <property type="entry name" value="BETA-D-XYLOSIDASE 5-RELATED"/>
    <property type="match status" value="1"/>
</dbReference>
<dbReference type="Pfam" id="PF01915">
    <property type="entry name" value="Glyco_hydro_3_C"/>
    <property type="match status" value="1"/>
</dbReference>
<evidence type="ECO:0000256" key="13">
    <source>
        <dbReference type="ARBA" id="ARBA00026107"/>
    </source>
</evidence>
<dbReference type="Gene3D" id="3.40.50.1110">
    <property type="entry name" value="SGNH hydrolase"/>
    <property type="match status" value="1"/>
</dbReference>
<evidence type="ECO:0000313" key="15">
    <source>
        <dbReference type="EMBL" id="QKX62009.1"/>
    </source>
</evidence>
<protein>
    <recommendedName>
        <fullName evidence="13">xylan 1,4-beta-xylosidase</fullName>
        <ecNumber evidence="13">3.2.1.37</ecNumber>
    </recommendedName>
</protein>
<dbReference type="InterPro" id="IPR001087">
    <property type="entry name" value="GDSL"/>
</dbReference>
<dbReference type="GO" id="GO:0016788">
    <property type="term" value="F:hydrolase activity, acting on ester bonds"/>
    <property type="evidence" value="ECO:0007669"/>
    <property type="project" value="InterPro"/>
</dbReference>
<name>A0A7H8R6L8_TALRU</name>
<evidence type="ECO:0000256" key="8">
    <source>
        <dbReference type="ARBA" id="ARBA00023180"/>
    </source>
</evidence>
<dbReference type="RefSeq" id="XP_035348183.1">
    <property type="nucleotide sequence ID" value="XM_035492290.1"/>
</dbReference>
<dbReference type="CDD" id="cd01846">
    <property type="entry name" value="fatty_acyltransferase_like"/>
    <property type="match status" value="1"/>
</dbReference>
<dbReference type="InterPro" id="IPR026891">
    <property type="entry name" value="Fn3-like"/>
</dbReference>
<dbReference type="InterPro" id="IPR036514">
    <property type="entry name" value="SGNH_hydro_sf"/>
</dbReference>
<comment type="similarity">
    <text evidence="3">Belongs to the glycosyl hydrolase 3 family.</text>
</comment>
<sequence>MTINDKAVNLISPASGVSGIGLSAYEWWSEGLHGVAGSPGVQFQTPNGSDFSYATSFPLPILMGASFDDDLIQNVARVIGKEARAFANAQKAGFDYWTPNINGFLDPRWGRGLETPGEDIFHIQNYVKQLVPALQGVDNKEDLRQIIATCKHYAVYDVETNRTGQNYDVTQQDLGDYYLPAFKTCARDALATSIMCSYNAVDGVPSCASEYLLQMVLRDTWGFTAADNYVVSDCDAVNNIWDSHGFTTDVDSAAAVALNAGTDLNCNGAYKNLVGSVAGNMTTESAMDQSLTRLYHALFKVGYFDGAPDWDGFSWADVSTSDAQTLAYEAAVEGITLLKNDGLLPLSADTYSSVALIGPWANATSQMQGNYYGVAPYLISPLEAFQASFDKVQYAEGTAISGTTDAGFSEALSAAQSSDAIFYMGGIDTTVEAEGMDRTSVEWPGNQLDLISQLGALGKPLVVVQFGGGQVDDTVLLQNSSVNAVVWAGYPGQNGGNAVCDVLTGKKAAAGRLPVTQYPADYTNEANIFDPTIRPNITFPGRTYRWYTGEPVLPFGYGLHYTNFSLSWETQPQSTYSIQNLVDSGGDGSDYLDLAPFVNVSITIKNAGGPANVASDYVGLLFLSSSNAGPEPIPNKTLVSYSRAHDIPVDESQVLSLPVTLGSLARADENGDLTIYPGDYVFSLDTDAELSAGFQLTGDSAIVDTIPRQAAHTPRSSNPLCQSKYLGVAESQTMSTAMLTVALAGSCLARTSATFNWDSTKHLVAFGDSYTYVQGTHGYPDYSFIGDYLPGQFAFTPEDLLSNKIVQNFSGTAEGGPNWVEYLTGCALEEGLTSPETCKLQLWDFAFAGADISQEFTPLHHNFTIPLVNQTKQFLTYAQPVLSKQKSFNLNQALIAIWIGINDIGDSSKYNVSFPNFYEKLWDTVFTESVQPLYHAGYHNFLFVNLPPLDRAPGNVNSVSPLPNKTMIGWFNDEIERHSTAFGAAHPEVKSMVFDATTLLNYVLDNPSKYNIRNTTSYCSGYTDPDVVVDPGKYGCIPIEEYFWFNTGHM</sequence>
<comment type="catalytic activity">
    <reaction evidence="12">
        <text>Hydrolysis of (1-&gt;4)-beta-D-xylans, to remove successive D-xylose residues from the non-reducing termini.</text>
        <dbReference type="EC" id="3.2.1.37"/>
    </reaction>
</comment>
<evidence type="ECO:0000256" key="9">
    <source>
        <dbReference type="ARBA" id="ARBA00023277"/>
    </source>
</evidence>
<accession>A0A7H8R6L8</accession>
<dbReference type="Gene3D" id="3.40.50.1700">
    <property type="entry name" value="Glycoside hydrolase family 3 C-terminal domain"/>
    <property type="match status" value="1"/>
</dbReference>
<evidence type="ECO:0000256" key="10">
    <source>
        <dbReference type="ARBA" id="ARBA00023295"/>
    </source>
</evidence>
<keyword evidence="16" id="KW-1185">Reference proteome</keyword>
<evidence type="ECO:0000256" key="11">
    <source>
        <dbReference type="ARBA" id="ARBA00023326"/>
    </source>
</evidence>
<dbReference type="InterPro" id="IPR013783">
    <property type="entry name" value="Ig-like_fold"/>
</dbReference>
<evidence type="ECO:0000259" key="14">
    <source>
        <dbReference type="SMART" id="SM01217"/>
    </source>
</evidence>
<dbReference type="GO" id="GO:0005576">
    <property type="term" value="C:extracellular region"/>
    <property type="evidence" value="ECO:0007669"/>
    <property type="project" value="UniProtKB-SubCell"/>
</dbReference>
<dbReference type="SMART" id="SM01217">
    <property type="entry name" value="Fn3_like"/>
    <property type="match status" value="1"/>
</dbReference>
<keyword evidence="10" id="KW-0326">Glycosidase</keyword>
<dbReference type="Pfam" id="PF00657">
    <property type="entry name" value="Lipase_GDSL"/>
    <property type="match status" value="1"/>
</dbReference>
<keyword evidence="11" id="KW-0624">Polysaccharide degradation</keyword>
<comment type="pathway">
    <text evidence="2">Glycan degradation; xylan degradation.</text>
</comment>
<evidence type="ECO:0000313" key="16">
    <source>
        <dbReference type="Proteomes" id="UP000509510"/>
    </source>
</evidence>
<evidence type="ECO:0000256" key="12">
    <source>
        <dbReference type="ARBA" id="ARBA00024574"/>
    </source>
</evidence>
<evidence type="ECO:0000256" key="4">
    <source>
        <dbReference type="ARBA" id="ARBA00022525"/>
    </source>
</evidence>
<dbReference type="EC" id="3.2.1.37" evidence="13"/>
<dbReference type="SUPFAM" id="SSF52279">
    <property type="entry name" value="Beta-D-glucan exohydrolase, C-terminal domain"/>
    <property type="match status" value="1"/>
</dbReference>
<dbReference type="UniPathway" id="UPA00114"/>
<dbReference type="Proteomes" id="UP000509510">
    <property type="component" value="Chromosome V"/>
</dbReference>
<evidence type="ECO:0000256" key="3">
    <source>
        <dbReference type="ARBA" id="ARBA00005336"/>
    </source>
</evidence>
<gene>
    <name evidence="15" type="ORF">TRUGW13939_09165</name>
</gene>
<comment type="subcellular location">
    <subcellularLocation>
        <location evidence="1">Secreted</location>
    </subcellularLocation>
</comment>
<dbReference type="InterPro" id="IPR001764">
    <property type="entry name" value="Glyco_hydro_3_N"/>
</dbReference>
<dbReference type="FunFam" id="3.40.50.1700:FF:000007">
    <property type="entry name" value="Exo-1,4-beta-xylosidase xlnD"/>
    <property type="match status" value="1"/>
</dbReference>
<dbReference type="InterPro" id="IPR044993">
    <property type="entry name" value="BXL"/>
</dbReference>
<dbReference type="GO" id="GO:0045493">
    <property type="term" value="P:xylan catabolic process"/>
    <property type="evidence" value="ECO:0007669"/>
    <property type="project" value="UniProtKB-UniPathway"/>
</dbReference>
<dbReference type="InterPro" id="IPR036962">
    <property type="entry name" value="Glyco_hydro_3_N_sf"/>
</dbReference>
<keyword evidence="7" id="KW-0378">Hydrolase</keyword>
<dbReference type="EMBL" id="CP055902">
    <property type="protein sequence ID" value="QKX62009.1"/>
    <property type="molecule type" value="Genomic_DNA"/>
</dbReference>
<evidence type="ECO:0000256" key="7">
    <source>
        <dbReference type="ARBA" id="ARBA00022801"/>
    </source>
</evidence>
<dbReference type="GO" id="GO:0031222">
    <property type="term" value="P:arabinan catabolic process"/>
    <property type="evidence" value="ECO:0007669"/>
    <property type="project" value="TreeGrafter"/>
</dbReference>
<keyword evidence="9" id="KW-0119">Carbohydrate metabolism</keyword>
<keyword evidence="4" id="KW-0964">Secreted</keyword>
<dbReference type="SUPFAM" id="SSF52266">
    <property type="entry name" value="SGNH hydrolase"/>
    <property type="match status" value="1"/>
</dbReference>
<evidence type="ECO:0000256" key="1">
    <source>
        <dbReference type="ARBA" id="ARBA00004613"/>
    </source>
</evidence>
<dbReference type="Gene3D" id="2.60.40.10">
    <property type="entry name" value="Immunoglobulins"/>
    <property type="match status" value="1"/>
</dbReference>
<dbReference type="GO" id="GO:0009044">
    <property type="term" value="F:xylan 1,4-beta-xylosidase activity"/>
    <property type="evidence" value="ECO:0007669"/>
    <property type="project" value="UniProtKB-EC"/>
</dbReference>
<keyword evidence="8" id="KW-0325">Glycoprotein</keyword>
<evidence type="ECO:0000256" key="2">
    <source>
        <dbReference type="ARBA" id="ARBA00004851"/>
    </source>
</evidence>
<dbReference type="GeneID" id="55996649"/>
<dbReference type="SUPFAM" id="SSF51445">
    <property type="entry name" value="(Trans)glycosidases"/>
    <property type="match status" value="1"/>
</dbReference>
<proteinExistence type="inferred from homology"/>
<dbReference type="GO" id="GO:0046556">
    <property type="term" value="F:alpha-L-arabinofuranosidase activity"/>
    <property type="evidence" value="ECO:0007669"/>
    <property type="project" value="TreeGrafter"/>
</dbReference>
<evidence type="ECO:0000256" key="5">
    <source>
        <dbReference type="ARBA" id="ARBA00022651"/>
    </source>
</evidence>
<reference evidence="16" key="1">
    <citation type="submission" date="2020-06" db="EMBL/GenBank/DDBJ databases">
        <title>A chromosome-scale genome assembly of Talaromyces rugulosus W13939.</title>
        <authorList>
            <person name="Wang B."/>
            <person name="Guo L."/>
            <person name="Ye K."/>
            <person name="Wang L."/>
        </authorList>
    </citation>
    <scope>NUCLEOTIDE SEQUENCE [LARGE SCALE GENOMIC DNA]</scope>
    <source>
        <strain evidence="16">W13939</strain>
    </source>
</reference>
<evidence type="ECO:0000256" key="6">
    <source>
        <dbReference type="ARBA" id="ARBA00022729"/>
    </source>
</evidence>
<dbReference type="InterPro" id="IPR036881">
    <property type="entry name" value="Glyco_hydro_3_C_sf"/>
</dbReference>
<dbReference type="AlphaFoldDB" id="A0A7H8R6L8"/>
<keyword evidence="6" id="KW-0732">Signal</keyword>
<dbReference type="OrthoDB" id="47059at2759"/>
<organism evidence="15 16">
    <name type="scientific">Talaromyces rugulosus</name>
    <name type="common">Penicillium rugulosum</name>
    <dbReference type="NCBI Taxonomy" id="121627"/>
    <lineage>
        <taxon>Eukaryota</taxon>
        <taxon>Fungi</taxon>
        <taxon>Dikarya</taxon>
        <taxon>Ascomycota</taxon>
        <taxon>Pezizomycotina</taxon>
        <taxon>Eurotiomycetes</taxon>
        <taxon>Eurotiomycetidae</taxon>
        <taxon>Eurotiales</taxon>
        <taxon>Trichocomaceae</taxon>
        <taxon>Talaromyces</taxon>
        <taxon>Talaromyces sect. Islandici</taxon>
    </lineage>
</organism>
<dbReference type="InterPro" id="IPR017853">
    <property type="entry name" value="GH"/>
</dbReference>
<dbReference type="InterPro" id="IPR002772">
    <property type="entry name" value="Glyco_hydro_3_C"/>
</dbReference>
<dbReference type="Gene3D" id="3.20.20.300">
    <property type="entry name" value="Glycoside hydrolase, family 3, N-terminal domain"/>
    <property type="match status" value="1"/>
</dbReference>
<feature type="domain" description="Fibronectin type III-like" evidence="14">
    <location>
        <begin position="617"/>
        <end position="688"/>
    </location>
</feature>